<keyword evidence="2" id="KW-1185">Reference proteome</keyword>
<evidence type="ECO:0000313" key="1">
    <source>
        <dbReference type="EMBL" id="MSS56997.1"/>
    </source>
</evidence>
<comment type="caution">
    <text evidence="1">The sequence shown here is derived from an EMBL/GenBank/DDBJ whole genome shotgun (WGS) entry which is preliminary data.</text>
</comment>
<dbReference type="GeneID" id="93159406"/>
<dbReference type="AlphaFoldDB" id="A0A6N7VH19"/>
<dbReference type="Proteomes" id="UP000434241">
    <property type="component" value="Unassembled WGS sequence"/>
</dbReference>
<accession>A0A6N7VH19</accession>
<sequence>MILETNQMIIYETGFASRKCEIAELKEVHFEGSVDFKVTVEDSVNLEHTYLCHLVKDNLKWLLGIEINEFMECEDESYFVNSLQVELDNLHETQKNSQKIYKKLPCEKSACSISYALKYLYQHQMDILN</sequence>
<organism evidence="1 2">
    <name type="scientific">Holdemanella porci</name>
    <dbReference type="NCBI Taxonomy" id="2652276"/>
    <lineage>
        <taxon>Bacteria</taxon>
        <taxon>Bacillati</taxon>
        <taxon>Bacillota</taxon>
        <taxon>Erysipelotrichia</taxon>
        <taxon>Erysipelotrichales</taxon>
        <taxon>Erysipelotrichaceae</taxon>
        <taxon>Holdemanella</taxon>
    </lineage>
</organism>
<dbReference type="RefSeq" id="WP_154556547.1">
    <property type="nucleotide sequence ID" value="NZ_VUMR01000059.1"/>
</dbReference>
<gene>
    <name evidence="1" type="ORF">FYJ55_08935</name>
</gene>
<evidence type="ECO:0000313" key="2">
    <source>
        <dbReference type="Proteomes" id="UP000434241"/>
    </source>
</evidence>
<protein>
    <submittedName>
        <fullName evidence="1">Uncharacterized protein</fullName>
    </submittedName>
</protein>
<dbReference type="EMBL" id="VUMR01000059">
    <property type="protein sequence ID" value="MSS56997.1"/>
    <property type="molecule type" value="Genomic_DNA"/>
</dbReference>
<name>A0A6N7VH19_9FIRM</name>
<proteinExistence type="predicted"/>
<reference evidence="1 2" key="1">
    <citation type="submission" date="2019-08" db="EMBL/GenBank/DDBJ databases">
        <title>In-depth cultivation of the pig gut microbiome towards novel bacterial diversity and tailored functional studies.</title>
        <authorList>
            <person name="Wylensek D."/>
            <person name="Hitch T.C.A."/>
            <person name="Clavel T."/>
        </authorList>
    </citation>
    <scope>NUCLEOTIDE SEQUENCE [LARGE SCALE GENOMIC DNA]</scope>
    <source>
        <strain evidence="1 2">LKV-472-APC-3</strain>
    </source>
</reference>